<dbReference type="InterPro" id="IPR002616">
    <property type="entry name" value="tRNA_ribo_trans-like"/>
</dbReference>
<feature type="domain" description="tRNA-guanine(15) transglycosylase-like" evidence="1">
    <location>
        <begin position="204"/>
        <end position="332"/>
    </location>
</feature>
<dbReference type="AlphaFoldDB" id="A0A6A4VT06"/>
<name>A0A6A4VT06_AMPAM</name>
<evidence type="ECO:0000313" key="3">
    <source>
        <dbReference type="Proteomes" id="UP000440578"/>
    </source>
</evidence>
<dbReference type="Proteomes" id="UP000440578">
    <property type="component" value="Unassembled WGS sequence"/>
</dbReference>
<dbReference type="SUPFAM" id="SSF51713">
    <property type="entry name" value="tRNA-guanine transglycosylase"/>
    <property type="match status" value="1"/>
</dbReference>
<reference evidence="2 3" key="1">
    <citation type="submission" date="2019-07" db="EMBL/GenBank/DDBJ databases">
        <title>Draft genome assembly of a fouling barnacle, Amphibalanus amphitrite (Darwin, 1854): The first reference genome for Thecostraca.</title>
        <authorList>
            <person name="Kim W."/>
        </authorList>
    </citation>
    <scope>NUCLEOTIDE SEQUENCE [LARGE SCALE GENOMIC DNA]</scope>
    <source>
        <strain evidence="2">SNU_AA5</strain>
        <tissue evidence="2">Soma without cirri and trophi</tissue>
    </source>
</reference>
<organism evidence="2 3">
    <name type="scientific">Amphibalanus amphitrite</name>
    <name type="common">Striped barnacle</name>
    <name type="synonym">Balanus amphitrite</name>
    <dbReference type="NCBI Taxonomy" id="1232801"/>
    <lineage>
        <taxon>Eukaryota</taxon>
        <taxon>Metazoa</taxon>
        <taxon>Ecdysozoa</taxon>
        <taxon>Arthropoda</taxon>
        <taxon>Crustacea</taxon>
        <taxon>Multicrustacea</taxon>
        <taxon>Cirripedia</taxon>
        <taxon>Thoracica</taxon>
        <taxon>Thoracicalcarea</taxon>
        <taxon>Balanomorpha</taxon>
        <taxon>Balanoidea</taxon>
        <taxon>Balanidae</taxon>
        <taxon>Amphibalaninae</taxon>
        <taxon>Amphibalanus</taxon>
    </lineage>
</organism>
<dbReference type="EMBL" id="VIIS01001812">
    <property type="protein sequence ID" value="KAF0292441.1"/>
    <property type="molecule type" value="Genomic_DNA"/>
</dbReference>
<dbReference type="InterPro" id="IPR036511">
    <property type="entry name" value="TGT-like_sf"/>
</dbReference>
<protein>
    <submittedName>
        <fullName evidence="2">Queuine tRNA-ribosyltransferase accessory subunit 2</fullName>
    </submittedName>
</protein>
<dbReference type="GO" id="GO:0006400">
    <property type="term" value="P:tRNA modification"/>
    <property type="evidence" value="ECO:0007669"/>
    <property type="project" value="InterPro"/>
</dbReference>
<feature type="domain" description="tRNA-guanine(15) transglycosylase-like" evidence="1">
    <location>
        <begin position="38"/>
        <end position="198"/>
    </location>
</feature>
<dbReference type="PANTHER" id="PTHR46064:SF1">
    <property type="entry name" value="QUEUINE TRNA-RIBOSYLTRANSFERASE ACCESSORY SUBUNIT 2"/>
    <property type="match status" value="1"/>
</dbReference>
<evidence type="ECO:0000259" key="1">
    <source>
        <dbReference type="Pfam" id="PF01702"/>
    </source>
</evidence>
<gene>
    <name evidence="2" type="primary">qtrt2</name>
    <name evidence="2" type="ORF">FJT64_009560</name>
</gene>
<dbReference type="NCBIfam" id="TIGR00449">
    <property type="entry name" value="tgt_general"/>
    <property type="match status" value="1"/>
</dbReference>
<sequence>MLMSGYQGGFVPHLIPEVTERLAWRSPPVMQAPLASQAALQSILEEFGKGYRTFAGLEGVLYSCNQDPMVATPSGFNDKKGIAVWPRSGRISLDAARFMSLQSAVRPDWLEVLCDSDTPAGRVQEAAEEVTGPLHRTAGPVLCPRTALFGALVGGHVLDDRLRSARHAADKPLDGYVLEGLANGPESLLLPSVDSIAQLVRGTLRAGLDCFDSTYPSLASDRGAALVFPLVPRTAASSEASAADATKVTSPEAVYEMSLDDKRFEEDDAPLLAGCECYTCTHHCRAYIHHLINVKELLAPVLLSLHNLHHWSSFFSAIRAALQNGTLAELAECYERLEAAPGGTNS</sequence>
<dbReference type="Pfam" id="PF01702">
    <property type="entry name" value="TGT"/>
    <property type="match status" value="2"/>
</dbReference>
<dbReference type="PANTHER" id="PTHR46064">
    <property type="entry name" value="QUEUINE TRNA-RIBOSYLTRANSFERASE ACCESSORY SUBUNIT 2"/>
    <property type="match status" value="1"/>
</dbReference>
<keyword evidence="3" id="KW-1185">Reference proteome</keyword>
<proteinExistence type="predicted"/>
<dbReference type="InterPro" id="IPR050852">
    <property type="entry name" value="Queuine_tRNA-ribosyltrfase"/>
</dbReference>
<dbReference type="Gene3D" id="3.20.20.105">
    <property type="entry name" value="Queuine tRNA-ribosyltransferase-like"/>
    <property type="match status" value="1"/>
</dbReference>
<keyword evidence="2" id="KW-0808">Transferase</keyword>
<accession>A0A6A4VT06</accession>
<dbReference type="GO" id="GO:0016740">
    <property type="term" value="F:transferase activity"/>
    <property type="evidence" value="ECO:0007669"/>
    <property type="project" value="UniProtKB-KW"/>
</dbReference>
<evidence type="ECO:0000313" key="2">
    <source>
        <dbReference type="EMBL" id="KAF0292441.1"/>
    </source>
</evidence>
<comment type="caution">
    <text evidence="2">The sequence shown here is derived from an EMBL/GenBank/DDBJ whole genome shotgun (WGS) entry which is preliminary data.</text>
</comment>